<evidence type="ECO:0000256" key="3">
    <source>
        <dbReference type="ARBA" id="ARBA00022833"/>
    </source>
</evidence>
<dbReference type="InterPro" id="IPR011057">
    <property type="entry name" value="Mss4-like_sf"/>
</dbReference>
<evidence type="ECO:0000313" key="8">
    <source>
        <dbReference type="Proteomes" id="UP000799428"/>
    </source>
</evidence>
<evidence type="ECO:0000256" key="1">
    <source>
        <dbReference type="ARBA" id="ARBA00005495"/>
    </source>
</evidence>
<dbReference type="OrthoDB" id="406544at2759"/>
<evidence type="ECO:0000259" key="6">
    <source>
        <dbReference type="PROSITE" id="PS51891"/>
    </source>
</evidence>
<dbReference type="InterPro" id="IPR006913">
    <property type="entry name" value="CENP-V/GFA"/>
</dbReference>
<evidence type="ECO:0000256" key="4">
    <source>
        <dbReference type="ARBA" id="ARBA00023239"/>
    </source>
</evidence>
<dbReference type="Proteomes" id="UP000799428">
    <property type="component" value="Unassembled WGS sequence"/>
</dbReference>
<keyword evidence="5" id="KW-0732">Signal</keyword>
<feature type="chain" id="PRO_5026251434" description="CENP-V/GFA domain-containing protein" evidence="5">
    <location>
        <begin position="25"/>
        <end position="210"/>
    </location>
</feature>
<feature type="domain" description="CENP-V/GFA" evidence="6">
    <location>
        <begin position="31"/>
        <end position="154"/>
    </location>
</feature>
<protein>
    <recommendedName>
        <fullName evidence="6">CENP-V/GFA domain-containing protein</fullName>
    </recommendedName>
</protein>
<keyword evidence="3" id="KW-0862">Zinc</keyword>
<keyword evidence="4" id="KW-0456">Lyase</keyword>
<dbReference type="AlphaFoldDB" id="A0A6G1KPJ1"/>
<comment type="similarity">
    <text evidence="1">Belongs to the Gfa family.</text>
</comment>
<dbReference type="EMBL" id="MU005764">
    <property type="protein sequence ID" value="KAF2714816.1"/>
    <property type="molecule type" value="Genomic_DNA"/>
</dbReference>
<dbReference type="SUPFAM" id="SSF51316">
    <property type="entry name" value="Mss4-like"/>
    <property type="match status" value="1"/>
</dbReference>
<name>A0A6G1KPJ1_9PLEO</name>
<proteinExistence type="inferred from homology"/>
<dbReference type="GO" id="GO:0016846">
    <property type="term" value="F:carbon-sulfur lyase activity"/>
    <property type="evidence" value="ECO:0007669"/>
    <property type="project" value="InterPro"/>
</dbReference>
<keyword evidence="2" id="KW-0479">Metal-binding</keyword>
<dbReference type="PROSITE" id="PS51891">
    <property type="entry name" value="CENP_V_GFA"/>
    <property type="match status" value="1"/>
</dbReference>
<evidence type="ECO:0000256" key="2">
    <source>
        <dbReference type="ARBA" id="ARBA00022723"/>
    </source>
</evidence>
<evidence type="ECO:0000313" key="7">
    <source>
        <dbReference type="EMBL" id="KAF2714816.1"/>
    </source>
</evidence>
<evidence type="ECO:0000256" key="5">
    <source>
        <dbReference type="SAM" id="SignalP"/>
    </source>
</evidence>
<feature type="signal peptide" evidence="5">
    <location>
        <begin position="1"/>
        <end position="24"/>
    </location>
</feature>
<dbReference type="PANTHER" id="PTHR33337">
    <property type="entry name" value="GFA DOMAIN-CONTAINING PROTEIN"/>
    <property type="match status" value="1"/>
</dbReference>
<keyword evidence="8" id="KW-1185">Reference proteome</keyword>
<dbReference type="Pfam" id="PF04828">
    <property type="entry name" value="GFA"/>
    <property type="match status" value="1"/>
</dbReference>
<gene>
    <name evidence="7" type="ORF">K504DRAFT_529080</name>
</gene>
<accession>A0A6G1KPJ1</accession>
<sequence length="210" mass="23421">MPSHQVPSGLISASIITFSILALSRKTFTPLKGHCTCKTITYEVVAPFLVTNCCHCTWCQRETGTVFVLNAIIETSNFRITSETKPVFVYIPSASGDGQMIARCPTCYVALYGDYVGDGAWTTFVKAGTLDDDGKKRVKPDVHIFTSTKMDWVDLTSERERGVPILEKGYKREDVWSREANERFAALKLKMDAAKKVEEMADQGKAYIEV</sequence>
<dbReference type="PANTHER" id="PTHR33337:SF33">
    <property type="entry name" value="CENP-V_GFA DOMAIN-CONTAINING PROTEIN"/>
    <property type="match status" value="1"/>
</dbReference>
<organism evidence="7 8">
    <name type="scientific">Pleomassaria siparia CBS 279.74</name>
    <dbReference type="NCBI Taxonomy" id="1314801"/>
    <lineage>
        <taxon>Eukaryota</taxon>
        <taxon>Fungi</taxon>
        <taxon>Dikarya</taxon>
        <taxon>Ascomycota</taxon>
        <taxon>Pezizomycotina</taxon>
        <taxon>Dothideomycetes</taxon>
        <taxon>Pleosporomycetidae</taxon>
        <taxon>Pleosporales</taxon>
        <taxon>Pleomassariaceae</taxon>
        <taxon>Pleomassaria</taxon>
    </lineage>
</organism>
<dbReference type="Gene3D" id="3.90.1590.10">
    <property type="entry name" value="glutathione-dependent formaldehyde- activating enzyme (gfa)"/>
    <property type="match status" value="1"/>
</dbReference>
<dbReference type="GO" id="GO:0046872">
    <property type="term" value="F:metal ion binding"/>
    <property type="evidence" value="ECO:0007669"/>
    <property type="project" value="UniProtKB-KW"/>
</dbReference>
<reference evidence="7" key="1">
    <citation type="journal article" date="2020" name="Stud. Mycol.">
        <title>101 Dothideomycetes genomes: a test case for predicting lifestyles and emergence of pathogens.</title>
        <authorList>
            <person name="Haridas S."/>
            <person name="Albert R."/>
            <person name="Binder M."/>
            <person name="Bloem J."/>
            <person name="Labutti K."/>
            <person name="Salamov A."/>
            <person name="Andreopoulos B."/>
            <person name="Baker S."/>
            <person name="Barry K."/>
            <person name="Bills G."/>
            <person name="Bluhm B."/>
            <person name="Cannon C."/>
            <person name="Castanera R."/>
            <person name="Culley D."/>
            <person name="Daum C."/>
            <person name="Ezra D."/>
            <person name="Gonzalez J."/>
            <person name="Henrissat B."/>
            <person name="Kuo A."/>
            <person name="Liang C."/>
            <person name="Lipzen A."/>
            <person name="Lutzoni F."/>
            <person name="Magnuson J."/>
            <person name="Mondo S."/>
            <person name="Nolan M."/>
            <person name="Ohm R."/>
            <person name="Pangilinan J."/>
            <person name="Park H.-J."/>
            <person name="Ramirez L."/>
            <person name="Alfaro M."/>
            <person name="Sun H."/>
            <person name="Tritt A."/>
            <person name="Yoshinaga Y."/>
            <person name="Zwiers L.-H."/>
            <person name="Turgeon B."/>
            <person name="Goodwin S."/>
            <person name="Spatafora J."/>
            <person name="Crous P."/>
            <person name="Grigoriev I."/>
        </authorList>
    </citation>
    <scope>NUCLEOTIDE SEQUENCE</scope>
    <source>
        <strain evidence="7">CBS 279.74</strain>
    </source>
</reference>